<gene>
    <name evidence="1" type="ORF">DPMN_071654</name>
</gene>
<dbReference type="Proteomes" id="UP000828390">
    <property type="component" value="Unassembled WGS sequence"/>
</dbReference>
<name>A0A9D4BWF6_DREPO</name>
<sequence>MTNLTFRESEKESILSVYEKETESRSLSEVQISVHEQVFSAYESVLSTSVKQKYENRLQAGYNVKGISPGYNTYVILKSKVTSQSIPDETVQAGSSSSVYKDQGECSALDLLGNVATDLIQESDPVCETPSSNVSPVLKEALVLPKATTIKRNARAL</sequence>
<keyword evidence="2" id="KW-1185">Reference proteome</keyword>
<proteinExistence type="predicted"/>
<organism evidence="1 2">
    <name type="scientific">Dreissena polymorpha</name>
    <name type="common">Zebra mussel</name>
    <name type="synonym">Mytilus polymorpha</name>
    <dbReference type="NCBI Taxonomy" id="45954"/>
    <lineage>
        <taxon>Eukaryota</taxon>
        <taxon>Metazoa</taxon>
        <taxon>Spiralia</taxon>
        <taxon>Lophotrochozoa</taxon>
        <taxon>Mollusca</taxon>
        <taxon>Bivalvia</taxon>
        <taxon>Autobranchia</taxon>
        <taxon>Heteroconchia</taxon>
        <taxon>Euheterodonta</taxon>
        <taxon>Imparidentia</taxon>
        <taxon>Neoheterodontei</taxon>
        <taxon>Myida</taxon>
        <taxon>Dreissenoidea</taxon>
        <taxon>Dreissenidae</taxon>
        <taxon>Dreissena</taxon>
    </lineage>
</organism>
<protein>
    <submittedName>
        <fullName evidence="1">Uncharacterized protein</fullName>
    </submittedName>
</protein>
<reference evidence="1" key="1">
    <citation type="journal article" date="2019" name="bioRxiv">
        <title>The Genome of the Zebra Mussel, Dreissena polymorpha: A Resource for Invasive Species Research.</title>
        <authorList>
            <person name="McCartney M.A."/>
            <person name="Auch B."/>
            <person name="Kono T."/>
            <person name="Mallez S."/>
            <person name="Zhang Y."/>
            <person name="Obille A."/>
            <person name="Becker A."/>
            <person name="Abrahante J.E."/>
            <person name="Garbe J."/>
            <person name="Badalamenti J.P."/>
            <person name="Herman A."/>
            <person name="Mangelson H."/>
            <person name="Liachko I."/>
            <person name="Sullivan S."/>
            <person name="Sone E.D."/>
            <person name="Koren S."/>
            <person name="Silverstein K.A.T."/>
            <person name="Beckman K.B."/>
            <person name="Gohl D.M."/>
        </authorList>
    </citation>
    <scope>NUCLEOTIDE SEQUENCE</scope>
    <source>
        <strain evidence="1">Duluth1</strain>
        <tissue evidence="1">Whole animal</tissue>
    </source>
</reference>
<evidence type="ECO:0000313" key="2">
    <source>
        <dbReference type="Proteomes" id="UP000828390"/>
    </source>
</evidence>
<comment type="caution">
    <text evidence="1">The sequence shown here is derived from an EMBL/GenBank/DDBJ whole genome shotgun (WGS) entry which is preliminary data.</text>
</comment>
<dbReference type="AlphaFoldDB" id="A0A9D4BWF6"/>
<evidence type="ECO:0000313" key="1">
    <source>
        <dbReference type="EMBL" id="KAH3711977.1"/>
    </source>
</evidence>
<dbReference type="EMBL" id="JAIWYP010000014">
    <property type="protein sequence ID" value="KAH3711977.1"/>
    <property type="molecule type" value="Genomic_DNA"/>
</dbReference>
<reference evidence="1" key="2">
    <citation type="submission" date="2020-11" db="EMBL/GenBank/DDBJ databases">
        <authorList>
            <person name="McCartney M.A."/>
            <person name="Auch B."/>
            <person name="Kono T."/>
            <person name="Mallez S."/>
            <person name="Becker A."/>
            <person name="Gohl D.M."/>
            <person name="Silverstein K.A.T."/>
            <person name="Koren S."/>
            <person name="Bechman K.B."/>
            <person name="Herman A."/>
            <person name="Abrahante J.E."/>
            <person name="Garbe J."/>
        </authorList>
    </citation>
    <scope>NUCLEOTIDE SEQUENCE</scope>
    <source>
        <strain evidence="1">Duluth1</strain>
        <tissue evidence="1">Whole animal</tissue>
    </source>
</reference>
<accession>A0A9D4BWF6</accession>